<dbReference type="Proteomes" id="UP001060504">
    <property type="component" value="Unassembled WGS sequence"/>
</dbReference>
<keyword evidence="1" id="KW-1133">Transmembrane helix</keyword>
<reference evidence="3 4" key="1">
    <citation type="submission" date="2021-08" db="EMBL/GenBank/DDBJ databases">
        <title>Draft genome sequence of Mycolicibacterium sp. NGTWS1702 strain.</title>
        <authorList>
            <person name="Matsumoto M."/>
            <person name="Tang B.C.C."/>
            <person name="Machida Y."/>
            <person name="Matoyama H."/>
            <person name="Kishihara T."/>
            <person name="Sato S."/>
            <person name="Kondo I."/>
            <person name="Sano M."/>
            <person name="Kato G."/>
        </authorList>
    </citation>
    <scope>NUCLEOTIDE SEQUENCE [LARGE SCALE GENOMIC DNA]</scope>
    <source>
        <strain evidence="3 4">NGTWSNA01</strain>
    </source>
</reference>
<keyword evidence="1" id="KW-0812">Transmembrane</keyword>
<keyword evidence="4" id="KW-1185">Reference proteome</keyword>
<accession>A0ABQ4V9S3</accession>
<name>A0ABQ4V9S3_9MYCO</name>
<dbReference type="InterPro" id="IPR005135">
    <property type="entry name" value="Endo/exonuclease/phosphatase"/>
</dbReference>
<dbReference type="EMBL" id="BPRH01001616">
    <property type="protein sequence ID" value="GJF14052.1"/>
    <property type="molecule type" value="Genomic_DNA"/>
</dbReference>
<feature type="domain" description="Endonuclease/exonuclease/phosphatase" evidence="2">
    <location>
        <begin position="97"/>
        <end position="307"/>
    </location>
</feature>
<feature type="transmembrane region" description="Helical" evidence="1">
    <location>
        <begin position="63"/>
        <end position="82"/>
    </location>
</feature>
<feature type="transmembrane region" description="Helical" evidence="1">
    <location>
        <begin position="32"/>
        <end position="56"/>
    </location>
</feature>
<comment type="caution">
    <text evidence="3">The sequence shown here is derived from an EMBL/GenBank/DDBJ whole genome shotgun (WGS) entry which is preliminary data.</text>
</comment>
<dbReference type="SUPFAM" id="SSF56219">
    <property type="entry name" value="DNase I-like"/>
    <property type="match status" value="1"/>
</dbReference>
<dbReference type="Gene3D" id="3.60.10.10">
    <property type="entry name" value="Endonuclease/exonuclease/phosphatase"/>
    <property type="match status" value="1"/>
</dbReference>
<gene>
    <name evidence="3" type="ORF">NGTWS1702_15320</name>
</gene>
<evidence type="ECO:0000313" key="4">
    <source>
        <dbReference type="Proteomes" id="UP001060504"/>
    </source>
</evidence>
<dbReference type="InterPro" id="IPR036691">
    <property type="entry name" value="Endo/exonu/phosph_ase_sf"/>
</dbReference>
<sequence length="318" mass="33730">MSNIALYIVACIAFLVASVGLAVRFIPVTNHTVLISAALSPYLMVSAGLSAALLLLARQWWTASAALILVAVAVFVQLPLFIGSNKAPANSVSLRVLTANLYEGSADPKALVAIARDRADLLVLEELTPELAGSLSDHGLDTDFPYSALDARPEAAGVGIWSRYPVVKSRFIAGYQLGMVSAVIRPPDVAFDAVVLAVHLTGPWPQPIQPWHRELATLPDTMSEIATDAGKGAVIVAGDFNATVDMEPFRRLLRSTFRHAAKQSGAGLTPTYPADSAAPPLIGIDHILTHNCSATDTQTIRIPGSDHLGLLAKVHLPR</sequence>
<protein>
    <recommendedName>
        <fullName evidence="2">Endonuclease/exonuclease/phosphatase domain-containing protein</fullName>
    </recommendedName>
</protein>
<dbReference type="Pfam" id="PF03372">
    <property type="entry name" value="Exo_endo_phos"/>
    <property type="match status" value="1"/>
</dbReference>
<keyword evidence="1" id="KW-0472">Membrane</keyword>
<organism evidence="3 4">
    <name type="scientific">Mycolicibacterium cyprinidarum</name>
    <dbReference type="NCBI Taxonomy" id="2860311"/>
    <lineage>
        <taxon>Bacteria</taxon>
        <taxon>Bacillati</taxon>
        <taxon>Actinomycetota</taxon>
        <taxon>Actinomycetes</taxon>
        <taxon>Mycobacteriales</taxon>
        <taxon>Mycobacteriaceae</taxon>
        <taxon>Mycolicibacterium</taxon>
    </lineage>
</organism>
<proteinExistence type="predicted"/>
<evidence type="ECO:0000259" key="2">
    <source>
        <dbReference type="Pfam" id="PF03372"/>
    </source>
</evidence>
<evidence type="ECO:0000256" key="1">
    <source>
        <dbReference type="SAM" id="Phobius"/>
    </source>
</evidence>
<evidence type="ECO:0000313" key="3">
    <source>
        <dbReference type="EMBL" id="GJF14052.1"/>
    </source>
</evidence>